<dbReference type="SUPFAM" id="SSF52980">
    <property type="entry name" value="Restriction endonuclease-like"/>
    <property type="match status" value="1"/>
</dbReference>
<dbReference type="AlphaFoldDB" id="A0A841HDS4"/>
<evidence type="ECO:0000313" key="3">
    <source>
        <dbReference type="Proteomes" id="UP000642919"/>
    </source>
</evidence>
<comment type="caution">
    <text evidence="2">The sequence shown here is derived from an EMBL/GenBank/DDBJ whole genome shotgun (WGS) entry which is preliminary data.</text>
</comment>
<dbReference type="RefSeq" id="WP_012289761.1">
    <property type="nucleotide sequence ID" value="NZ_JACHGX010000015.1"/>
</dbReference>
<gene>
    <name evidence="2" type="ORF">HNR49_002387</name>
</gene>
<proteinExistence type="predicted"/>
<dbReference type="Gene3D" id="3.40.1350.10">
    <property type="match status" value="1"/>
</dbReference>
<dbReference type="InterPro" id="IPR007560">
    <property type="entry name" value="Restrct_endonuc_IV_Mrr"/>
</dbReference>
<dbReference type="GO" id="GO:0015666">
    <property type="term" value="F:restriction endodeoxyribonuclease activity"/>
    <property type="evidence" value="ECO:0007669"/>
    <property type="project" value="TreeGrafter"/>
</dbReference>
<dbReference type="InterPro" id="IPR011856">
    <property type="entry name" value="tRNA_endonuc-like_dom_sf"/>
</dbReference>
<organism evidence="2 3">
    <name type="scientific">Halobacterium salinarum</name>
    <name type="common">Halobacterium halobium</name>
    <dbReference type="NCBI Taxonomy" id="2242"/>
    <lineage>
        <taxon>Archaea</taxon>
        <taxon>Methanobacteriati</taxon>
        <taxon>Methanobacteriota</taxon>
        <taxon>Stenosarchaea group</taxon>
        <taxon>Halobacteria</taxon>
        <taxon>Halobacteriales</taxon>
        <taxon>Halobacteriaceae</taxon>
        <taxon>Halobacterium</taxon>
    </lineage>
</organism>
<accession>A0A841HDS4</accession>
<dbReference type="GO" id="GO:0009307">
    <property type="term" value="P:DNA restriction-modification system"/>
    <property type="evidence" value="ECO:0007669"/>
    <property type="project" value="InterPro"/>
</dbReference>
<feature type="domain" description="Restriction endonuclease type IV Mrr" evidence="1">
    <location>
        <begin position="15"/>
        <end position="126"/>
    </location>
</feature>
<dbReference type="GeneID" id="31819126"/>
<sequence>MSGILSKQPVLQKIRGVDPYEFERFVAEIWENRGFNTTVRDGSGDRGIDVVAESRDEKILIQAKRYSAENKVGSQEVRNYATLYQQVEDAHQVVLVTSGYFTSEAENLAEDLSVEPVDADSLFRLIEEYAAEEAVSLLNTLSNGGSRGNTSLRSNSDSVSRIDAEEIFSDLNGYRRVSNQQGIFHGCPRCGRQRICLAFREDGLVELRCPDCVSRWVEIEEKVGWWIFSRMDHWGFAEIGDGEVKEEKTTEDWNMLYQSTRT</sequence>
<name>A0A841HDS4_HALSI</name>
<evidence type="ECO:0000313" key="2">
    <source>
        <dbReference type="EMBL" id="MBB6090997.1"/>
    </source>
</evidence>
<reference evidence="2" key="1">
    <citation type="submission" date="2020-08" db="EMBL/GenBank/DDBJ databases">
        <title>Genomic Encyclopedia of Type Strains, Phase IV (KMG-IV): sequencing the most valuable type-strain genomes for metagenomic binning, comparative biology and taxonomic classification.</title>
        <authorList>
            <person name="Goeker M."/>
        </authorList>
    </citation>
    <scope>NUCLEOTIDE SEQUENCE</scope>
    <source>
        <strain evidence="2">DSM 669</strain>
    </source>
</reference>
<dbReference type="EMBL" id="JACHGX010000015">
    <property type="protein sequence ID" value="MBB6090997.1"/>
    <property type="molecule type" value="Genomic_DNA"/>
</dbReference>
<dbReference type="GO" id="GO:0003677">
    <property type="term" value="F:DNA binding"/>
    <property type="evidence" value="ECO:0007669"/>
    <property type="project" value="InterPro"/>
</dbReference>
<protein>
    <submittedName>
        <fullName evidence="2">Restriction system protein</fullName>
    </submittedName>
</protein>
<dbReference type="InterPro" id="IPR052906">
    <property type="entry name" value="Type_IV_Methyl-Rstrct_Enzyme"/>
</dbReference>
<dbReference type="PANTHER" id="PTHR30015:SF7">
    <property type="entry name" value="TYPE IV METHYL-DIRECTED RESTRICTION ENZYME ECOKMRR"/>
    <property type="match status" value="1"/>
</dbReference>
<evidence type="ECO:0000259" key="1">
    <source>
        <dbReference type="Pfam" id="PF04471"/>
    </source>
</evidence>
<dbReference type="PANTHER" id="PTHR30015">
    <property type="entry name" value="MRR RESTRICTION SYSTEM PROTEIN"/>
    <property type="match status" value="1"/>
</dbReference>
<dbReference type="Pfam" id="PF04471">
    <property type="entry name" value="Mrr_cat"/>
    <property type="match status" value="1"/>
</dbReference>
<dbReference type="InterPro" id="IPR011335">
    <property type="entry name" value="Restrct_endonuc-II-like"/>
</dbReference>
<dbReference type="Proteomes" id="UP000642919">
    <property type="component" value="Unassembled WGS sequence"/>
</dbReference>